<dbReference type="STRING" id="1176587.A8C56_10180"/>
<keyword evidence="1" id="KW-0812">Transmembrane</keyword>
<accession>A0A1A9I835</accession>
<dbReference type="OrthoDB" id="680285at2"/>
<dbReference type="Pfam" id="PF09527">
    <property type="entry name" value="ATPase_gene1"/>
    <property type="match status" value="1"/>
</dbReference>
<gene>
    <name evidence="2" type="ORF">A8C56_10180</name>
</gene>
<evidence type="ECO:0000256" key="1">
    <source>
        <dbReference type="SAM" id="Phobius"/>
    </source>
</evidence>
<feature type="transmembrane region" description="Helical" evidence="1">
    <location>
        <begin position="39"/>
        <end position="60"/>
    </location>
</feature>
<dbReference type="AlphaFoldDB" id="A0A1A9I835"/>
<name>A0A1A9I835_9BACT</name>
<dbReference type="EMBL" id="CP015772">
    <property type="protein sequence ID" value="ANH83837.1"/>
    <property type="molecule type" value="Genomic_DNA"/>
</dbReference>
<evidence type="ECO:0000313" key="2">
    <source>
        <dbReference type="EMBL" id="ANH83837.1"/>
    </source>
</evidence>
<keyword evidence="1" id="KW-0472">Membrane</keyword>
<dbReference type="Proteomes" id="UP000077667">
    <property type="component" value="Chromosome"/>
</dbReference>
<evidence type="ECO:0008006" key="4">
    <source>
        <dbReference type="Google" id="ProtNLM"/>
    </source>
</evidence>
<proteinExistence type="predicted"/>
<keyword evidence="1" id="KW-1133">Transmembrane helix</keyword>
<protein>
    <recommendedName>
        <fullName evidence="4">ATPase F0F1</fullName>
    </recommendedName>
</protein>
<dbReference type="InterPro" id="IPR032820">
    <property type="entry name" value="ATPase_put"/>
</dbReference>
<feature type="transmembrane region" description="Helical" evidence="1">
    <location>
        <begin position="12"/>
        <end position="33"/>
    </location>
</feature>
<organism evidence="2 3">
    <name type="scientific">Niabella ginsenosidivorans</name>
    <dbReference type="NCBI Taxonomy" id="1176587"/>
    <lineage>
        <taxon>Bacteria</taxon>
        <taxon>Pseudomonadati</taxon>
        <taxon>Bacteroidota</taxon>
        <taxon>Chitinophagia</taxon>
        <taxon>Chitinophagales</taxon>
        <taxon>Chitinophagaceae</taxon>
        <taxon>Niabella</taxon>
    </lineage>
</organism>
<reference evidence="2 3" key="1">
    <citation type="submission" date="2016-05" db="EMBL/GenBank/DDBJ databases">
        <title>Niabella ginsenosidivorans BS26 whole genome sequencing.</title>
        <authorList>
            <person name="Im W.T."/>
            <person name="Siddiqi M.Z."/>
        </authorList>
    </citation>
    <scope>NUCLEOTIDE SEQUENCE [LARGE SCALE GENOMIC DNA]</scope>
    <source>
        <strain evidence="2 3">BS26</strain>
    </source>
</reference>
<evidence type="ECO:0000313" key="3">
    <source>
        <dbReference type="Proteomes" id="UP000077667"/>
    </source>
</evidence>
<sequence length="70" mass="7939">MKTNTSETWLKYLGLTAQLLVLIALAVYAGLWLDRKLHVSPLFLIVLPLVVLGGTFYNLYKETVKKKSDE</sequence>
<keyword evidence="3" id="KW-1185">Reference proteome</keyword>
<dbReference type="KEGG" id="nia:A8C56_10180"/>